<dbReference type="NCBIfam" id="TIGR02276">
    <property type="entry name" value="beta_rpt_yvtn"/>
    <property type="match status" value="1"/>
</dbReference>
<dbReference type="PANTHER" id="PTHR47197">
    <property type="entry name" value="PROTEIN NIRF"/>
    <property type="match status" value="1"/>
</dbReference>
<evidence type="ECO:0000313" key="2">
    <source>
        <dbReference type="EMBL" id="CAA9241386.1"/>
    </source>
</evidence>
<keyword evidence="1" id="KW-0732">Signal</keyword>
<dbReference type="Gene3D" id="2.130.10.10">
    <property type="entry name" value="YVTN repeat-like/Quinoprotein amine dehydrogenase"/>
    <property type="match status" value="1"/>
</dbReference>
<name>A0A6J4I544_9ACTN</name>
<feature type="signal peptide" evidence="1">
    <location>
        <begin position="1"/>
        <end position="17"/>
    </location>
</feature>
<accession>A0A6J4I544</accession>
<dbReference type="PANTHER" id="PTHR47197:SF3">
    <property type="entry name" value="DIHYDRO-HEME D1 DEHYDROGENASE"/>
    <property type="match status" value="1"/>
</dbReference>
<gene>
    <name evidence="2" type="ORF">AVDCRST_MAG10-1614</name>
</gene>
<dbReference type="InterPro" id="IPR011044">
    <property type="entry name" value="Quino_amine_DH_bsu"/>
</dbReference>
<dbReference type="AlphaFoldDB" id="A0A6J4I544"/>
<dbReference type="InterPro" id="IPR051200">
    <property type="entry name" value="Host-pathogen_enzymatic-act"/>
</dbReference>
<evidence type="ECO:0000256" key="1">
    <source>
        <dbReference type="SAM" id="SignalP"/>
    </source>
</evidence>
<dbReference type="InterPro" id="IPR015943">
    <property type="entry name" value="WD40/YVTN_repeat-like_dom_sf"/>
</dbReference>
<dbReference type="InterPro" id="IPR011964">
    <property type="entry name" value="YVTN_b-propeller_repeat"/>
</dbReference>
<evidence type="ECO:0008006" key="3">
    <source>
        <dbReference type="Google" id="ProtNLM"/>
    </source>
</evidence>
<proteinExistence type="predicted"/>
<dbReference type="SUPFAM" id="SSF50969">
    <property type="entry name" value="YVTN repeat-like/Quinoprotein amine dehydrogenase"/>
    <property type="match status" value="1"/>
</dbReference>
<feature type="chain" id="PRO_5026989387" description="YncE family protein" evidence="1">
    <location>
        <begin position="18"/>
        <end position="705"/>
    </location>
</feature>
<reference evidence="2" key="1">
    <citation type="submission" date="2020-02" db="EMBL/GenBank/DDBJ databases">
        <authorList>
            <person name="Meier V. D."/>
        </authorList>
    </citation>
    <scope>NUCLEOTIDE SEQUENCE</scope>
    <source>
        <strain evidence="2">AVDCRST_MAG10</strain>
    </source>
</reference>
<organism evidence="2">
    <name type="scientific">uncultured Acidimicrobiales bacterium</name>
    <dbReference type="NCBI Taxonomy" id="310071"/>
    <lineage>
        <taxon>Bacteria</taxon>
        <taxon>Bacillati</taxon>
        <taxon>Actinomycetota</taxon>
        <taxon>Acidimicrobiia</taxon>
        <taxon>Acidimicrobiales</taxon>
        <taxon>environmental samples</taxon>
    </lineage>
</organism>
<sequence length="705" mass="72337">MLLLAVLMPATTLIAGAAAPVAAAGAPPMPGGFTAVTPARTLDTRIGVGAAAAKVGPGRSIDLQVTGMGGVPSTGVAAVALNLTVTEPTAVGFLTVYPTGETRPLASSANFVASQTVANAVVARIGTGGKVTIYNSSGTSHLVADVAGWHASARDAGSAFTPVAPVRLLDSRTTQAVGPGGTVRVPVAVPRPATLTAVALNVTATEPSTGGFLTVHPSGTTLPLASNLNVVAGQTRANFVAVKLADGAVDIYNSKGTTHVVVDLLGYWSPGSNSRMTAVTPTRLMDTRTGLGRAGAVQGQGTALLQLPGAGPVPAGRAAAVVLNVTATAPTTGGHLTVYPSGDSPPPLASNLNFVAGETVPNLVIVPLGRDGAVKIYNSNGDTHIVVDVVGWFDLPAERLDIERPSTFHSDVAIDPTSTYAYVTNTAYGRVEVLRLVDGVFEEPIPVGSQPLGLDLTPDGSRLYVANRGSTYVSVVDVAARSELRRVPIPSERMSDRPYSIAVLANGKALLTTTFDGSGFGAYMYEIDLATDAVKLRTDFWIWSGKTTEYTSIRASGDRTAAVIVVGDNSPGALFRYDAPTDAFSPRRETWDFISYGATNADGSVTLVNDGGMLFDRSLQPLGTVGCGSGGVAVNRQGSVGYGFGAYYESATGIIGTIAVCDLVNFRVTRVIPIGPVAGLGRLQVSPDGRTLLGITDTGLVLVRL</sequence>
<protein>
    <recommendedName>
        <fullName evidence="3">YncE family protein</fullName>
    </recommendedName>
</protein>
<dbReference type="EMBL" id="CADCTB010000107">
    <property type="protein sequence ID" value="CAA9241386.1"/>
    <property type="molecule type" value="Genomic_DNA"/>
</dbReference>